<keyword evidence="3" id="KW-1185">Reference proteome</keyword>
<dbReference type="PANTHER" id="PTHR40076">
    <property type="entry name" value="MEMBRANE PROTEIN-RELATED"/>
    <property type="match status" value="1"/>
</dbReference>
<accession>A0A4Q9DGQ3</accession>
<name>A0A4Q9DGQ3_9BACL</name>
<organism evidence="2 3">
    <name type="scientific">Paenibacillus thalictri</name>
    <dbReference type="NCBI Taxonomy" id="2527873"/>
    <lineage>
        <taxon>Bacteria</taxon>
        <taxon>Bacillati</taxon>
        <taxon>Bacillota</taxon>
        <taxon>Bacilli</taxon>
        <taxon>Bacillales</taxon>
        <taxon>Paenibacillaceae</taxon>
        <taxon>Paenibacillus</taxon>
    </lineage>
</organism>
<feature type="transmembrane region" description="Helical" evidence="1">
    <location>
        <begin position="127"/>
        <end position="147"/>
    </location>
</feature>
<keyword evidence="1" id="KW-1133">Transmembrane helix</keyword>
<dbReference type="RefSeq" id="WP_131017603.1">
    <property type="nucleotide sequence ID" value="NZ_SIRE01000029.1"/>
</dbReference>
<keyword evidence="1" id="KW-0812">Transmembrane</keyword>
<comment type="caution">
    <text evidence="2">The sequence shown here is derived from an EMBL/GenBank/DDBJ whole genome shotgun (WGS) entry which is preliminary data.</text>
</comment>
<sequence length="249" mass="28490">MWERHQLKSKAKEVLRTSYWKAFLVSLILAVAVDGCSYNFSGSSSSSGSWFGDFDMDDDFSIIVALLLLIFGIVIFLLTLAFRIFVASPLEVGGRRYFVRAAEDDVNLNYIGYAFSRTKYLDIVKAMLWRGLLNFLWFLLLIIPGIVKYYAYSMVPYILADNPNIGYRRAVELSNRMTTGQKLQIWVLDLSFIGWYLLGILALFIGVLFILPYYNGTKAELYLSLRQKALDEGTSSYEELNLTPPPYSY</sequence>
<evidence type="ECO:0000256" key="1">
    <source>
        <dbReference type="SAM" id="Phobius"/>
    </source>
</evidence>
<evidence type="ECO:0000313" key="2">
    <source>
        <dbReference type="EMBL" id="TBL70886.1"/>
    </source>
</evidence>
<dbReference type="Pfam" id="PF06161">
    <property type="entry name" value="DUF975"/>
    <property type="match status" value="1"/>
</dbReference>
<evidence type="ECO:0000313" key="3">
    <source>
        <dbReference type="Proteomes" id="UP000293142"/>
    </source>
</evidence>
<feature type="transmembrane region" description="Helical" evidence="1">
    <location>
        <begin position="20"/>
        <end position="40"/>
    </location>
</feature>
<dbReference type="EMBL" id="SIRE01000029">
    <property type="protein sequence ID" value="TBL70886.1"/>
    <property type="molecule type" value="Genomic_DNA"/>
</dbReference>
<feature type="transmembrane region" description="Helical" evidence="1">
    <location>
        <begin position="193"/>
        <end position="214"/>
    </location>
</feature>
<keyword evidence="1" id="KW-0472">Membrane</keyword>
<reference evidence="2 3" key="1">
    <citation type="submission" date="2019-02" db="EMBL/GenBank/DDBJ databases">
        <title>Paenibacillus sp. nov., isolated from surface-sterilized tissue of Thalictrum simplex L.</title>
        <authorList>
            <person name="Tuo L."/>
        </authorList>
    </citation>
    <scope>NUCLEOTIDE SEQUENCE [LARGE SCALE GENOMIC DNA]</scope>
    <source>
        <strain evidence="2 3">N2SHLJ1</strain>
    </source>
</reference>
<proteinExistence type="predicted"/>
<dbReference type="InterPro" id="IPR010380">
    <property type="entry name" value="DUF975"/>
</dbReference>
<dbReference type="OrthoDB" id="9784844at2"/>
<dbReference type="PANTHER" id="PTHR40076:SF1">
    <property type="entry name" value="MEMBRANE PROTEIN"/>
    <property type="match status" value="1"/>
</dbReference>
<dbReference type="AlphaFoldDB" id="A0A4Q9DGQ3"/>
<gene>
    <name evidence="2" type="ORF">EYB31_32100</name>
</gene>
<protein>
    <submittedName>
        <fullName evidence="2">DUF975 family protein</fullName>
    </submittedName>
</protein>
<dbReference type="Proteomes" id="UP000293142">
    <property type="component" value="Unassembled WGS sequence"/>
</dbReference>
<feature type="transmembrane region" description="Helical" evidence="1">
    <location>
        <begin position="60"/>
        <end position="86"/>
    </location>
</feature>